<dbReference type="Gene3D" id="3.40.50.740">
    <property type="match status" value="1"/>
</dbReference>
<dbReference type="InterPro" id="IPR041460">
    <property type="entry name" value="Molybdopterin_N"/>
</dbReference>
<dbReference type="SUPFAM" id="SSF53706">
    <property type="entry name" value="Formate dehydrogenase/DMSO reductase, domains 1-3"/>
    <property type="match status" value="1"/>
</dbReference>
<evidence type="ECO:0000256" key="5">
    <source>
        <dbReference type="ARBA" id="ARBA00023002"/>
    </source>
</evidence>
<comment type="caution">
    <text evidence="9">The sequence shown here is derived from an EMBL/GenBank/DDBJ whole genome shotgun (WGS) entry which is preliminary data.</text>
</comment>
<dbReference type="InterPro" id="IPR041954">
    <property type="entry name" value="CT_DMSOR/BSOR/TMAOR"/>
</dbReference>
<keyword evidence="4" id="KW-0479">Metal-binding</keyword>
<dbReference type="Gene3D" id="3.90.55.10">
    <property type="entry name" value="Dimethylsulfoxide Reductase, domain 3"/>
    <property type="match status" value="1"/>
</dbReference>
<dbReference type="GO" id="GO:0030151">
    <property type="term" value="F:molybdenum ion binding"/>
    <property type="evidence" value="ECO:0007669"/>
    <property type="project" value="TreeGrafter"/>
</dbReference>
<feature type="domain" description="Molybdopterin dinucleotide-binding" evidence="7">
    <location>
        <begin position="627"/>
        <end position="747"/>
    </location>
</feature>
<dbReference type="InterPro" id="IPR009010">
    <property type="entry name" value="Asp_de-COase-like_dom_sf"/>
</dbReference>
<dbReference type="InterPro" id="IPR050612">
    <property type="entry name" value="Prok_Mopterin_Oxidored"/>
</dbReference>
<dbReference type="Proteomes" id="UP000628017">
    <property type="component" value="Unassembled WGS sequence"/>
</dbReference>
<evidence type="ECO:0000313" key="9">
    <source>
        <dbReference type="EMBL" id="GGA25206.1"/>
    </source>
</evidence>
<dbReference type="Pfam" id="PF00384">
    <property type="entry name" value="Molybdopterin"/>
    <property type="match status" value="1"/>
</dbReference>
<dbReference type="Gene3D" id="3.40.228.10">
    <property type="entry name" value="Dimethylsulfoxide Reductase, domain 2"/>
    <property type="match status" value="1"/>
</dbReference>
<keyword evidence="5" id="KW-0560">Oxidoreductase</keyword>
<dbReference type="SUPFAM" id="SSF50692">
    <property type="entry name" value="ADC-like"/>
    <property type="match status" value="1"/>
</dbReference>
<evidence type="ECO:0000256" key="1">
    <source>
        <dbReference type="ARBA" id="ARBA00001942"/>
    </source>
</evidence>
<dbReference type="GO" id="GO:0009055">
    <property type="term" value="F:electron transfer activity"/>
    <property type="evidence" value="ECO:0007669"/>
    <property type="project" value="TreeGrafter"/>
</dbReference>
<dbReference type="Gene3D" id="2.40.40.20">
    <property type="match status" value="1"/>
</dbReference>
<evidence type="ECO:0000256" key="4">
    <source>
        <dbReference type="ARBA" id="ARBA00022723"/>
    </source>
</evidence>
<dbReference type="PANTHER" id="PTHR43742:SF10">
    <property type="entry name" value="TRIMETHYLAMINE-N-OXIDE REDUCTASE 2"/>
    <property type="match status" value="1"/>
</dbReference>
<organism evidence="9 10">
    <name type="scientific">Neptunicoccus cionae</name>
    <dbReference type="NCBI Taxonomy" id="2035344"/>
    <lineage>
        <taxon>Bacteria</taxon>
        <taxon>Pseudomonadati</taxon>
        <taxon>Pseudomonadota</taxon>
        <taxon>Alphaproteobacteria</taxon>
        <taxon>Rhodobacterales</taxon>
        <taxon>Paracoccaceae</taxon>
        <taxon>Neptunicoccus</taxon>
    </lineage>
</organism>
<keyword evidence="10" id="KW-1185">Reference proteome</keyword>
<evidence type="ECO:0000259" key="7">
    <source>
        <dbReference type="Pfam" id="PF01568"/>
    </source>
</evidence>
<keyword evidence="3" id="KW-0500">Molybdenum</keyword>
<accession>A0A916R0Y2</accession>
<dbReference type="Pfam" id="PF18364">
    <property type="entry name" value="Molybdopterin_N"/>
    <property type="match status" value="1"/>
</dbReference>
<feature type="domain" description="Molybdopterin oxidoreductase N-terminal" evidence="8">
    <location>
        <begin position="13"/>
        <end position="50"/>
    </location>
</feature>
<dbReference type="InterPro" id="IPR006657">
    <property type="entry name" value="MoPterin_dinucl-bd_dom"/>
</dbReference>
<gene>
    <name evidence="9" type="ORF">GCM10011498_27650</name>
</gene>
<feature type="domain" description="Molybdopterin oxidoreductase" evidence="6">
    <location>
        <begin position="55"/>
        <end position="511"/>
    </location>
</feature>
<comment type="similarity">
    <text evidence="2">Belongs to the prokaryotic molybdopterin-containing oxidoreductase family.</text>
</comment>
<evidence type="ECO:0000313" key="10">
    <source>
        <dbReference type="Proteomes" id="UP000628017"/>
    </source>
</evidence>
<dbReference type="AlphaFoldDB" id="A0A916R0Y2"/>
<dbReference type="GO" id="GO:0030288">
    <property type="term" value="C:outer membrane-bounded periplasmic space"/>
    <property type="evidence" value="ECO:0007669"/>
    <property type="project" value="TreeGrafter"/>
</dbReference>
<dbReference type="EMBL" id="BMKA01000004">
    <property type="protein sequence ID" value="GGA25206.1"/>
    <property type="molecule type" value="Genomic_DNA"/>
</dbReference>
<dbReference type="GO" id="GO:0043546">
    <property type="term" value="F:molybdopterin cofactor binding"/>
    <property type="evidence" value="ECO:0007669"/>
    <property type="project" value="InterPro"/>
</dbReference>
<evidence type="ECO:0000259" key="6">
    <source>
        <dbReference type="Pfam" id="PF00384"/>
    </source>
</evidence>
<dbReference type="CDD" id="cd02793">
    <property type="entry name" value="MopB_CT_DMSOR-BSOR-TMAOR"/>
    <property type="match status" value="1"/>
</dbReference>
<sequence>MTSPKTFPLTSFHWGTYRAELDGQGKLSKLHDFEHDDDPSPIGAGIVDVLDGPTRITQPMVRKGWMENGPQAGDTPRGEDSFVPVSWDTAIDLVARELQRVKKNYSNEAIYAGSYGWASAGRFHHAQGQLKRFMNGMGGFVRSVNSYSLAAGEVIVDHVLGNYNEMIYRQTSWQSIIDDTELFVAFGGLPLKNGQIGQGGVGRHRQAEAMQQARDAGVKFVNVSPIRADVTGDLDADWIALRPGSDVAFMLGLAHTLVSKNLHARDFLERCTVGFDQFHAYLLGENDGQPKSAAWAAEKSGIPAQQIIDLAHQMCSKRTMLSASWSLTRQEHGEQPFWMLITLAAMVGQIGLSGGGFGLGYSAVNNIGLEGKDIKLAAMSQGHNPVDSFIPVARISDMLLNPGTEFSYNGAQYSYPDIKLIYWAGGNPFHHHQDLNRLRKAWAKPETIIAHEWCWNSHAKHADIVLPCTTPPEREDLLLNPRDPYQIWMQKVVEPPKGVLDDFEIFRMLAAKLGFEEAFTEGRTQQEWLEVLQDRSRAMNTDLEEPMFKLSELKDAEYQHIAPPQDAFIMLADYRRNPEAHPLKTPSGKIEIGSRTIAGYNLTDCYGHPAWFEPQEWLGGDTSRHPLHILSNQPKTKLHSQLDHGSYSRQHKISEREPLTMHPDDAARRGVQSGDVVKVHNDRGACLCGVIVSSEVMPGVVQLSTGAWYDPEKGADGNAMCKHGNPNVLTLDRGTSTLAQGPIAHSCLVEVSLFTDTPPKVTAHQPPEICAVNKRPDS</sequence>
<dbReference type="Pfam" id="PF01568">
    <property type="entry name" value="Molydop_binding"/>
    <property type="match status" value="1"/>
</dbReference>
<name>A0A916R0Y2_9RHOB</name>
<dbReference type="GO" id="GO:0009061">
    <property type="term" value="P:anaerobic respiration"/>
    <property type="evidence" value="ECO:0007669"/>
    <property type="project" value="TreeGrafter"/>
</dbReference>
<evidence type="ECO:0000256" key="3">
    <source>
        <dbReference type="ARBA" id="ARBA00022505"/>
    </source>
</evidence>
<dbReference type="RefSeq" id="WP_188676512.1">
    <property type="nucleotide sequence ID" value="NZ_BMKA01000004.1"/>
</dbReference>
<reference evidence="9" key="1">
    <citation type="journal article" date="2014" name="Int. J. Syst. Evol. Microbiol.">
        <title>Complete genome sequence of Corynebacterium casei LMG S-19264T (=DSM 44701T), isolated from a smear-ripened cheese.</title>
        <authorList>
            <consortium name="US DOE Joint Genome Institute (JGI-PGF)"/>
            <person name="Walter F."/>
            <person name="Albersmeier A."/>
            <person name="Kalinowski J."/>
            <person name="Ruckert C."/>
        </authorList>
    </citation>
    <scope>NUCLEOTIDE SEQUENCE</scope>
    <source>
        <strain evidence="9">CGMCC 1.15880</strain>
    </source>
</reference>
<proteinExistence type="inferred from homology"/>
<dbReference type="PANTHER" id="PTHR43742">
    <property type="entry name" value="TRIMETHYLAMINE-N-OXIDE REDUCTASE"/>
    <property type="match status" value="1"/>
</dbReference>
<reference evidence="9" key="2">
    <citation type="submission" date="2020-09" db="EMBL/GenBank/DDBJ databases">
        <authorList>
            <person name="Sun Q."/>
            <person name="Zhou Y."/>
        </authorList>
    </citation>
    <scope>NUCLEOTIDE SEQUENCE</scope>
    <source>
        <strain evidence="9">CGMCC 1.15880</strain>
    </source>
</reference>
<comment type="cofactor">
    <cofactor evidence="1">
        <name>Mo-bis(molybdopterin guanine dinucleotide)</name>
        <dbReference type="ChEBI" id="CHEBI:60539"/>
    </cofactor>
</comment>
<dbReference type="InterPro" id="IPR006656">
    <property type="entry name" value="Mopterin_OxRdtase"/>
</dbReference>
<evidence type="ECO:0000259" key="8">
    <source>
        <dbReference type="Pfam" id="PF18364"/>
    </source>
</evidence>
<evidence type="ECO:0000256" key="2">
    <source>
        <dbReference type="ARBA" id="ARBA00010312"/>
    </source>
</evidence>
<dbReference type="GO" id="GO:0016491">
    <property type="term" value="F:oxidoreductase activity"/>
    <property type="evidence" value="ECO:0007669"/>
    <property type="project" value="UniProtKB-KW"/>
</dbReference>
<protein>
    <submittedName>
        <fullName evidence="9">Dimethylsulfoxide reductase</fullName>
    </submittedName>
</protein>